<dbReference type="CDD" id="cd01085">
    <property type="entry name" value="APP"/>
    <property type="match status" value="1"/>
</dbReference>
<evidence type="ECO:0000256" key="3">
    <source>
        <dbReference type="ARBA" id="ARBA00022801"/>
    </source>
</evidence>
<reference evidence="7 8" key="1">
    <citation type="submission" date="2016-09" db="EMBL/GenBank/DDBJ databases">
        <title>Extensive genetic diversity and differential bi-allelic expression allows diatom success in the polar Southern Ocean.</title>
        <authorList>
            <consortium name="DOE Joint Genome Institute"/>
            <person name="Mock T."/>
            <person name="Otillar R.P."/>
            <person name="Strauss J."/>
            <person name="Dupont C."/>
            <person name="Frickenhaus S."/>
            <person name="Maumus F."/>
            <person name="Mcmullan M."/>
            <person name="Sanges R."/>
            <person name="Schmutz J."/>
            <person name="Toseland A."/>
            <person name="Valas R."/>
            <person name="Veluchamy A."/>
            <person name="Ward B.J."/>
            <person name="Allen A."/>
            <person name="Barry K."/>
            <person name="Falciatore A."/>
            <person name="Ferrante M."/>
            <person name="Fortunato A.E."/>
            <person name="Gloeckner G."/>
            <person name="Gruber A."/>
            <person name="Hipkin R."/>
            <person name="Janech M."/>
            <person name="Kroth P."/>
            <person name="Leese F."/>
            <person name="Lindquist E."/>
            <person name="Lyon B.R."/>
            <person name="Martin J."/>
            <person name="Mayer C."/>
            <person name="Parker M."/>
            <person name="Quesneville H."/>
            <person name="Raymond J."/>
            <person name="Uhlig C."/>
            <person name="Valentin K.U."/>
            <person name="Worden A.Z."/>
            <person name="Armbrust E.V."/>
            <person name="Bowler C."/>
            <person name="Green B."/>
            <person name="Moulton V."/>
            <person name="Van Oosterhout C."/>
            <person name="Grigoriev I."/>
        </authorList>
    </citation>
    <scope>NUCLEOTIDE SEQUENCE [LARGE SCALE GENOMIC DNA]</scope>
    <source>
        <strain evidence="7 8">CCMP1102</strain>
    </source>
</reference>
<feature type="domain" description="Peptidase M24" evidence="4">
    <location>
        <begin position="347"/>
        <end position="564"/>
    </location>
</feature>
<dbReference type="Pfam" id="PF01321">
    <property type="entry name" value="Creatinase_N"/>
    <property type="match status" value="1"/>
</dbReference>
<dbReference type="PANTHER" id="PTHR43763">
    <property type="entry name" value="XAA-PRO AMINOPEPTIDASE 1"/>
    <property type="match status" value="1"/>
</dbReference>
<dbReference type="Pfam" id="PF00557">
    <property type="entry name" value="Peptidase_M24"/>
    <property type="match status" value="1"/>
</dbReference>
<sequence length="651" mass="72711">MSANSMTPASKLKALRSKMKELSIDCYIIPTDDPHLSEYAPTAYMRRKFLSGFGGSFGTCVVTNDDALLWTDSRYWNEAGMQLDSSLWSLMRQGQPKVPTITKYLSEKAIKKLDKTAATNGEEIEGKTLRVGIDPFVFPSSFADEFNEAMKKEAKEELNDENLVIGELVASHPNLIDPIWGDERPPIPYNPFRVHPFEFSGMTVESKVAKIREEMVNKKATMAVFCTLDDVAYLLNMRCKGDVSTCPVGLAYAVVTLDDVTLYCDSRKVELSDVQEHLSEVRIKPYEDIVDDIKQHANDKDSNNKVWIDKSRSNLALVRVIPENVLCNCQNLITSMKACKNEHELKGMRKAHVVDGVAMANGIAWLEDKIVVQGKSVSEVEIDEVLTGFRAKQPGFLECSFPTIAGVGSNAAIIHYSAKPGNLMKYLDTKEPVLIDSGGQYTYGTTDVTRTWHFGKATKEFKDVYTRVLKGNIGLDSLIFPENTPGFVLDVLARQSLWEVQKDYGHGTGHGVGAALNVHEGPFGISSKYGNHEGLKKGMVVSNEPGYYEDGAFGIRIENLLEIKDVNPEHNKEQGESESTVKKFLYLEKLTMIPIQKNLINVSLLTTKELDWLDAYHMEVFGNVSPLLDDDSLAMKWLEKSCDKIDRSPIE</sequence>
<dbReference type="Pfam" id="PF16188">
    <property type="entry name" value="Peptidase_M24_C"/>
    <property type="match status" value="1"/>
</dbReference>
<dbReference type="Proteomes" id="UP000095751">
    <property type="component" value="Unassembled WGS sequence"/>
</dbReference>
<evidence type="ECO:0000256" key="2">
    <source>
        <dbReference type="ARBA" id="ARBA00022723"/>
    </source>
</evidence>
<evidence type="ECO:0000313" key="8">
    <source>
        <dbReference type="Proteomes" id="UP000095751"/>
    </source>
</evidence>
<dbReference type="GO" id="GO:0005737">
    <property type="term" value="C:cytoplasm"/>
    <property type="evidence" value="ECO:0007669"/>
    <property type="project" value="UniProtKB-ARBA"/>
</dbReference>
<keyword evidence="2" id="KW-0479">Metal-binding</keyword>
<dbReference type="InterPro" id="IPR029149">
    <property type="entry name" value="Creatin/AminoP/Spt16_N"/>
</dbReference>
<dbReference type="InterPro" id="IPR036005">
    <property type="entry name" value="Creatinase/aminopeptidase-like"/>
</dbReference>
<gene>
    <name evidence="7" type="ORF">FRACYDRAFT_170979</name>
</gene>
<dbReference type="InterPro" id="IPR050422">
    <property type="entry name" value="X-Pro_aminopeptidase_P"/>
</dbReference>
<organism evidence="7 8">
    <name type="scientific">Fragilariopsis cylindrus CCMP1102</name>
    <dbReference type="NCBI Taxonomy" id="635003"/>
    <lineage>
        <taxon>Eukaryota</taxon>
        <taxon>Sar</taxon>
        <taxon>Stramenopiles</taxon>
        <taxon>Ochrophyta</taxon>
        <taxon>Bacillariophyta</taxon>
        <taxon>Bacillariophyceae</taxon>
        <taxon>Bacillariophycidae</taxon>
        <taxon>Bacillariales</taxon>
        <taxon>Bacillariaceae</taxon>
        <taxon>Fragilariopsis</taxon>
    </lineage>
</organism>
<proteinExistence type="inferred from homology"/>
<evidence type="ECO:0000259" key="6">
    <source>
        <dbReference type="Pfam" id="PF16188"/>
    </source>
</evidence>
<dbReference type="AlphaFoldDB" id="A0A1E7F5E4"/>
<dbReference type="InterPro" id="IPR000994">
    <property type="entry name" value="Pept_M24"/>
</dbReference>
<dbReference type="FunFam" id="3.90.230.10:FF:000009">
    <property type="entry name" value="xaa-Pro aminopeptidase 2"/>
    <property type="match status" value="1"/>
</dbReference>
<dbReference type="InterPro" id="IPR000587">
    <property type="entry name" value="Creatinase_N"/>
</dbReference>
<dbReference type="PANTHER" id="PTHR43763:SF6">
    <property type="entry name" value="XAA-PRO AMINOPEPTIDASE 1"/>
    <property type="match status" value="1"/>
</dbReference>
<dbReference type="EMBL" id="KV784361">
    <property type="protein sequence ID" value="OEU13411.1"/>
    <property type="molecule type" value="Genomic_DNA"/>
</dbReference>
<evidence type="ECO:0000259" key="4">
    <source>
        <dbReference type="Pfam" id="PF00557"/>
    </source>
</evidence>
<keyword evidence="8" id="KW-1185">Reference proteome</keyword>
<dbReference type="InterPro" id="IPR032416">
    <property type="entry name" value="Peptidase_M24_C"/>
</dbReference>
<dbReference type="SUPFAM" id="SSF55920">
    <property type="entry name" value="Creatinase/aminopeptidase"/>
    <property type="match status" value="1"/>
</dbReference>
<dbReference type="KEGG" id="fcy:FRACYDRAFT_170979"/>
<dbReference type="FunCoup" id="A0A1E7F5E4">
    <property type="interactions" value="40"/>
</dbReference>
<protein>
    <submittedName>
        <fullName evidence="7">Creatinase/aminopeptidase</fullName>
    </submittedName>
</protein>
<comment type="similarity">
    <text evidence="1">Belongs to the peptidase M24B family.</text>
</comment>
<feature type="domain" description="Peptidase M24 C-terminal" evidence="6">
    <location>
        <begin position="583"/>
        <end position="645"/>
    </location>
</feature>
<keyword evidence="3" id="KW-0378">Hydrolase</keyword>
<dbReference type="GO" id="GO:0070006">
    <property type="term" value="F:metalloaminopeptidase activity"/>
    <property type="evidence" value="ECO:0007669"/>
    <property type="project" value="InterPro"/>
</dbReference>
<dbReference type="InParanoid" id="A0A1E7F5E4"/>
<dbReference type="GO" id="GO:0046872">
    <property type="term" value="F:metal ion binding"/>
    <property type="evidence" value="ECO:0007669"/>
    <property type="project" value="UniProtKB-KW"/>
</dbReference>
<feature type="domain" description="Creatinase N-terminal" evidence="5">
    <location>
        <begin position="12"/>
        <end position="152"/>
    </location>
</feature>
<evidence type="ECO:0000313" key="7">
    <source>
        <dbReference type="EMBL" id="OEU13411.1"/>
    </source>
</evidence>
<keyword evidence="7" id="KW-0031">Aminopeptidase</keyword>
<dbReference type="Pfam" id="PF16189">
    <property type="entry name" value="Creatinase_N_2"/>
    <property type="match status" value="1"/>
</dbReference>
<dbReference type="Gene3D" id="3.90.230.10">
    <property type="entry name" value="Creatinase/methionine aminopeptidase superfamily"/>
    <property type="match status" value="1"/>
</dbReference>
<accession>A0A1E7F5E4</accession>
<name>A0A1E7F5E4_9STRA</name>
<evidence type="ECO:0000259" key="5">
    <source>
        <dbReference type="Pfam" id="PF01321"/>
    </source>
</evidence>
<dbReference type="OrthoDB" id="9995434at2759"/>
<keyword evidence="7" id="KW-0645">Protease</keyword>
<dbReference type="InterPro" id="IPR033740">
    <property type="entry name" value="Pept_M24B"/>
</dbReference>
<evidence type="ECO:0000256" key="1">
    <source>
        <dbReference type="ARBA" id="ARBA00008766"/>
    </source>
</evidence>
<dbReference type="SUPFAM" id="SSF53092">
    <property type="entry name" value="Creatinase/prolidase N-terminal domain"/>
    <property type="match status" value="2"/>
</dbReference>
<dbReference type="Gene3D" id="3.40.350.10">
    <property type="entry name" value="Creatinase/prolidase N-terminal domain"/>
    <property type="match status" value="2"/>
</dbReference>